<dbReference type="KEGG" id="ndo:DDD_1556"/>
<dbReference type="AlphaFoldDB" id="L7WCP2"/>
<dbReference type="PATRIC" id="fig|592029.3.peg.1543"/>
<feature type="transmembrane region" description="Helical" evidence="1">
    <location>
        <begin position="20"/>
        <end position="40"/>
    </location>
</feature>
<dbReference type="EMBL" id="CP001397">
    <property type="protein sequence ID" value="AGC76683.1"/>
    <property type="molecule type" value="Genomic_DNA"/>
</dbReference>
<accession>L7WCP2</accession>
<evidence type="ECO:0000313" key="3">
    <source>
        <dbReference type="Proteomes" id="UP000011173"/>
    </source>
</evidence>
<keyword evidence="1" id="KW-0472">Membrane</keyword>
<proteinExistence type="predicted"/>
<name>L7WCP2_NONDD</name>
<dbReference type="HOGENOM" id="CLU_3254839_0_0_10"/>
<dbReference type="Proteomes" id="UP000011173">
    <property type="component" value="Chromosome"/>
</dbReference>
<sequence length="42" mass="4728">MYKGLLSILAFAKAKSYIHFLILQIVIVLANKVSINLWAIPI</sequence>
<keyword evidence="1" id="KW-1133">Transmembrane helix</keyword>
<reference evidence="2 3" key="1">
    <citation type="journal article" date="2013" name="Genome Biol. Evol.">
        <title>Genomic makeup of the marine flavobacterium Nonlabens (Donghaeana) dokdonensis DSW-6 and identification of a novel class of rhodopsins.</title>
        <authorList>
            <person name="Kwon S.K."/>
            <person name="Kim B.K."/>
            <person name="Song J.Y."/>
            <person name="Kwak M.J."/>
            <person name="Lee C.H."/>
            <person name="Yoon J.H."/>
            <person name="Oh T.K."/>
            <person name="Kim J.F."/>
        </authorList>
    </citation>
    <scope>NUCLEOTIDE SEQUENCE [LARGE SCALE GENOMIC DNA]</scope>
    <source>
        <strain evidence="3">DSM 17205 / KCTC 12402 / DSW-6</strain>
    </source>
</reference>
<protein>
    <submittedName>
        <fullName evidence="2">Uncharacterized protein</fullName>
    </submittedName>
</protein>
<gene>
    <name evidence="2" type="ordered locus">DDD_1556</name>
</gene>
<organism evidence="2 3">
    <name type="scientific">Nonlabens dokdonensis (strain DSM 17205 / KCTC 12402 / DSW-6)</name>
    <name type="common">Donghaeana dokdonensis</name>
    <dbReference type="NCBI Taxonomy" id="592029"/>
    <lineage>
        <taxon>Bacteria</taxon>
        <taxon>Pseudomonadati</taxon>
        <taxon>Bacteroidota</taxon>
        <taxon>Flavobacteriia</taxon>
        <taxon>Flavobacteriales</taxon>
        <taxon>Flavobacteriaceae</taxon>
        <taxon>Nonlabens</taxon>
    </lineage>
</organism>
<evidence type="ECO:0000256" key="1">
    <source>
        <dbReference type="SAM" id="Phobius"/>
    </source>
</evidence>
<keyword evidence="1" id="KW-0812">Transmembrane</keyword>
<evidence type="ECO:0000313" key="2">
    <source>
        <dbReference type="EMBL" id="AGC76683.1"/>
    </source>
</evidence>